<dbReference type="PANTHER" id="PTHR43211:SF1">
    <property type="entry name" value="BLL6422 PROTEIN"/>
    <property type="match status" value="1"/>
</dbReference>
<dbReference type="InterPro" id="IPR036663">
    <property type="entry name" value="Fumarylacetoacetase_C_sf"/>
</dbReference>
<reference evidence="3" key="1">
    <citation type="journal article" date="2019" name="Int. J. Syst. Evol. Microbiol.">
        <title>The Global Catalogue of Microorganisms (GCM) 10K type strain sequencing project: providing services to taxonomists for standard genome sequencing and annotation.</title>
        <authorList>
            <consortium name="The Broad Institute Genomics Platform"/>
            <consortium name="The Broad Institute Genome Sequencing Center for Infectious Disease"/>
            <person name="Wu L."/>
            <person name="Ma J."/>
        </authorList>
    </citation>
    <scope>NUCLEOTIDE SEQUENCE [LARGE SCALE GENOMIC DNA]</scope>
    <source>
        <strain evidence="3">JCM 11117</strain>
    </source>
</reference>
<dbReference type="InterPro" id="IPR011234">
    <property type="entry name" value="Fumarylacetoacetase-like_C"/>
</dbReference>
<keyword evidence="3" id="KW-1185">Reference proteome</keyword>
<sequence length="312" mass="32936">MKWVTYDAGAGVRTGVLDGETVRGLRPGVGLLALLEADALAEAGDTARRAPDEVRPLADVRLRAPLPRPPSVRDGLCFLDHLRGCYRALGRSEELHPVWSERPGFYFSNAAAIVGPHDDVPIAPGSQAFDLELEVAAVIGCGGRDLDPATAERHIVGYTLFNDWTARDHQLGDLAQGIGMGKAKDSAVTLGPALVTADELEPFRRDGRLAPTLSATVNGEEITRGSLDRMDWTFGELLAYVSRGVDLAPGDVIGSGTVSGGCLLEHVDTPDLTGFAGWLRPGDVVSLCGEGLGETRQTVVAGTDVIPLRPGA</sequence>
<evidence type="ECO:0000313" key="2">
    <source>
        <dbReference type="EMBL" id="GAA0904145.1"/>
    </source>
</evidence>
<dbReference type="SUPFAM" id="SSF56529">
    <property type="entry name" value="FAH"/>
    <property type="match status" value="1"/>
</dbReference>
<dbReference type="Gene3D" id="3.90.850.10">
    <property type="entry name" value="Fumarylacetoacetase-like, C-terminal domain"/>
    <property type="match status" value="1"/>
</dbReference>
<comment type="caution">
    <text evidence="2">The sequence shown here is derived from an EMBL/GenBank/DDBJ whole genome shotgun (WGS) entry which is preliminary data.</text>
</comment>
<evidence type="ECO:0000313" key="3">
    <source>
        <dbReference type="Proteomes" id="UP001499967"/>
    </source>
</evidence>
<dbReference type="Proteomes" id="UP001499967">
    <property type="component" value="Unassembled WGS sequence"/>
</dbReference>
<evidence type="ECO:0000259" key="1">
    <source>
        <dbReference type="Pfam" id="PF01557"/>
    </source>
</evidence>
<name>A0ABP3YS66_9PSEU</name>
<dbReference type="RefSeq" id="WP_343946273.1">
    <property type="nucleotide sequence ID" value="NZ_BAAAHP010000260.1"/>
</dbReference>
<proteinExistence type="predicted"/>
<gene>
    <name evidence="2" type="ORF">GCM10009559_71970</name>
</gene>
<dbReference type="PANTHER" id="PTHR43211">
    <property type="entry name" value="FUMARYLACETOACETATE HYDROLASE"/>
    <property type="match status" value="1"/>
</dbReference>
<dbReference type="Pfam" id="PF01557">
    <property type="entry name" value="FAA_hydrolase"/>
    <property type="match status" value="1"/>
</dbReference>
<feature type="domain" description="Fumarylacetoacetase-like C-terminal" evidence="1">
    <location>
        <begin position="72"/>
        <end position="300"/>
    </location>
</feature>
<protein>
    <recommendedName>
        <fullName evidence="1">Fumarylacetoacetase-like C-terminal domain-containing protein</fullName>
    </recommendedName>
</protein>
<accession>A0ABP3YS66</accession>
<dbReference type="EMBL" id="BAAAHP010000260">
    <property type="protein sequence ID" value="GAA0904145.1"/>
    <property type="molecule type" value="Genomic_DNA"/>
</dbReference>
<organism evidence="2 3">
    <name type="scientific">Pseudonocardia zijingensis</name>
    <dbReference type="NCBI Taxonomy" id="153376"/>
    <lineage>
        <taxon>Bacteria</taxon>
        <taxon>Bacillati</taxon>
        <taxon>Actinomycetota</taxon>
        <taxon>Actinomycetes</taxon>
        <taxon>Pseudonocardiales</taxon>
        <taxon>Pseudonocardiaceae</taxon>
        <taxon>Pseudonocardia</taxon>
    </lineage>
</organism>